<dbReference type="InterPro" id="IPR043128">
    <property type="entry name" value="Rev_trsase/Diguanyl_cyclase"/>
</dbReference>
<dbReference type="InterPro" id="IPR051320">
    <property type="entry name" value="Viral_Replic_Matur_Polypro"/>
</dbReference>
<keyword evidence="3" id="KW-1185">Reference proteome</keyword>
<dbReference type="PANTHER" id="PTHR33064:SF29">
    <property type="entry name" value="PEPTIDASE A2 DOMAIN-CONTAINING PROTEIN-RELATED"/>
    <property type="match status" value="1"/>
</dbReference>
<evidence type="ECO:0000313" key="3">
    <source>
        <dbReference type="Proteomes" id="UP000499080"/>
    </source>
</evidence>
<name>A0A4Y2L3T7_ARAVE</name>
<dbReference type="CDD" id="cd01647">
    <property type="entry name" value="RT_LTR"/>
    <property type="match status" value="1"/>
</dbReference>
<dbReference type="SUPFAM" id="SSF56672">
    <property type="entry name" value="DNA/RNA polymerases"/>
    <property type="match status" value="1"/>
</dbReference>
<proteinExistence type="predicted"/>
<protein>
    <submittedName>
        <fullName evidence="2">Retrovirus-related Pol polyprotein from transposon 17.6</fullName>
    </submittedName>
</protein>
<accession>A0A4Y2L3T7</accession>
<dbReference type="Proteomes" id="UP000499080">
    <property type="component" value="Unassembled WGS sequence"/>
</dbReference>
<dbReference type="OrthoDB" id="6776789at2759"/>
<dbReference type="InterPro" id="IPR000477">
    <property type="entry name" value="RT_dom"/>
</dbReference>
<evidence type="ECO:0000313" key="2">
    <source>
        <dbReference type="EMBL" id="GBN08930.1"/>
    </source>
</evidence>
<reference evidence="2 3" key="1">
    <citation type="journal article" date="2019" name="Sci. Rep.">
        <title>Orb-weaving spider Araneus ventricosus genome elucidates the spidroin gene catalogue.</title>
        <authorList>
            <person name="Kono N."/>
            <person name="Nakamura H."/>
            <person name="Ohtoshi R."/>
            <person name="Moran D.A.P."/>
            <person name="Shinohara A."/>
            <person name="Yoshida Y."/>
            <person name="Fujiwara M."/>
            <person name="Mori M."/>
            <person name="Tomita M."/>
            <person name="Arakawa K."/>
        </authorList>
    </citation>
    <scope>NUCLEOTIDE SEQUENCE [LARGE SCALE GENOMIC DNA]</scope>
</reference>
<dbReference type="PROSITE" id="PS50878">
    <property type="entry name" value="RT_POL"/>
    <property type="match status" value="1"/>
</dbReference>
<dbReference type="AlphaFoldDB" id="A0A4Y2L3T7"/>
<sequence>MGIITNAKQPTQLVSNIVVIDNPNKLRICIDLRPLNDATKIPHYTIPSSGKYCFLTFNAKNGFWQLALDEESSYLTTFSNSWGRYQFLVLPFGLNNSPEEFQKTMEEMFQNEPNVIPYFEDICIGSKTMEEHCQTLRKVLNIARANNLKFNPLKTQLAKSSLTYLGHKISGKGIEPDSKKIESIEKCPTPPQNEQELQRFLGKQIMIADTFPRAQLNDKLFNDDNFYESPAALCLLATTSSTRWEELAKLTKDDPELDYVVYRIKNGLPDKINTRKYSKQFW</sequence>
<comment type="caution">
    <text evidence="2">The sequence shown here is derived from an EMBL/GenBank/DDBJ whole genome shotgun (WGS) entry which is preliminary data.</text>
</comment>
<evidence type="ECO:0000259" key="1">
    <source>
        <dbReference type="PROSITE" id="PS50878"/>
    </source>
</evidence>
<dbReference type="Gene3D" id="3.10.10.10">
    <property type="entry name" value="HIV Type 1 Reverse Transcriptase, subunit A, domain 1"/>
    <property type="match status" value="1"/>
</dbReference>
<dbReference type="PANTHER" id="PTHR33064">
    <property type="entry name" value="POL PROTEIN"/>
    <property type="match status" value="1"/>
</dbReference>
<dbReference type="InterPro" id="IPR043502">
    <property type="entry name" value="DNA/RNA_pol_sf"/>
</dbReference>
<gene>
    <name evidence="2" type="primary">pol_742</name>
    <name evidence="2" type="ORF">AVEN_132132_1</name>
</gene>
<dbReference type="GO" id="GO:0071897">
    <property type="term" value="P:DNA biosynthetic process"/>
    <property type="evidence" value="ECO:0007669"/>
    <property type="project" value="UniProtKB-ARBA"/>
</dbReference>
<organism evidence="2 3">
    <name type="scientific">Araneus ventricosus</name>
    <name type="common">Orbweaver spider</name>
    <name type="synonym">Epeira ventricosa</name>
    <dbReference type="NCBI Taxonomy" id="182803"/>
    <lineage>
        <taxon>Eukaryota</taxon>
        <taxon>Metazoa</taxon>
        <taxon>Ecdysozoa</taxon>
        <taxon>Arthropoda</taxon>
        <taxon>Chelicerata</taxon>
        <taxon>Arachnida</taxon>
        <taxon>Araneae</taxon>
        <taxon>Araneomorphae</taxon>
        <taxon>Entelegynae</taxon>
        <taxon>Araneoidea</taxon>
        <taxon>Araneidae</taxon>
        <taxon>Araneus</taxon>
    </lineage>
</organism>
<feature type="domain" description="Reverse transcriptase" evidence="1">
    <location>
        <begin position="1"/>
        <end position="169"/>
    </location>
</feature>
<dbReference type="Pfam" id="PF00078">
    <property type="entry name" value="RVT_1"/>
    <property type="match status" value="1"/>
</dbReference>
<dbReference type="Gene3D" id="3.30.70.270">
    <property type="match status" value="1"/>
</dbReference>
<dbReference type="EMBL" id="BGPR01005306">
    <property type="protein sequence ID" value="GBN08930.1"/>
    <property type="molecule type" value="Genomic_DNA"/>
</dbReference>